<gene>
    <name evidence="2" type="ORF">HNQ03_003070</name>
</gene>
<reference evidence="2" key="1">
    <citation type="submission" date="2020-05" db="EMBL/GenBank/DDBJ databases">
        <title>Genomic Encyclopedia of Type Strains, Phase IV (KMG-V): Genome sequencing to study the core and pangenomes of soil and plant-associated prokaryotes.</title>
        <authorList>
            <person name="Whitman W."/>
        </authorList>
    </citation>
    <scope>NUCLEOTIDE SEQUENCE</scope>
    <source>
        <strain evidence="2">16F</strain>
    </source>
</reference>
<keyword evidence="1" id="KW-0732">Signal</keyword>
<dbReference type="SUPFAM" id="SSF49464">
    <property type="entry name" value="Carboxypeptidase regulatory domain-like"/>
    <property type="match status" value="1"/>
</dbReference>
<dbReference type="RefSeq" id="WP_173780513.1">
    <property type="nucleotide sequence ID" value="NZ_JABSNO010000035.1"/>
</dbReference>
<evidence type="ECO:0008006" key="4">
    <source>
        <dbReference type="Google" id="ProtNLM"/>
    </source>
</evidence>
<dbReference type="Proteomes" id="UP000610746">
    <property type="component" value="Unassembled WGS sequence"/>
</dbReference>
<evidence type="ECO:0000313" key="2">
    <source>
        <dbReference type="EMBL" id="NRS93978.1"/>
    </source>
</evidence>
<dbReference type="EMBL" id="JABSNO010000035">
    <property type="protein sequence ID" value="NRS93978.1"/>
    <property type="molecule type" value="Genomic_DNA"/>
</dbReference>
<evidence type="ECO:0000256" key="1">
    <source>
        <dbReference type="SAM" id="SignalP"/>
    </source>
</evidence>
<dbReference type="AlphaFoldDB" id="A0A8J8K9N7"/>
<evidence type="ECO:0000313" key="3">
    <source>
        <dbReference type="Proteomes" id="UP000610746"/>
    </source>
</evidence>
<dbReference type="SUPFAM" id="SSF56935">
    <property type="entry name" value="Porins"/>
    <property type="match status" value="1"/>
</dbReference>
<feature type="signal peptide" evidence="1">
    <location>
        <begin position="1"/>
        <end position="19"/>
    </location>
</feature>
<accession>A0A8J8K9N7</accession>
<comment type="caution">
    <text evidence="2">The sequence shown here is derived from an EMBL/GenBank/DDBJ whole genome shotgun (WGS) entry which is preliminary data.</text>
</comment>
<feature type="chain" id="PRO_5035181894" description="Carboxypeptidase family protein" evidence="1">
    <location>
        <begin position="20"/>
        <end position="903"/>
    </location>
</feature>
<protein>
    <recommendedName>
        <fullName evidence="4">Carboxypeptidase family protein</fullName>
    </recommendedName>
</protein>
<dbReference type="InterPro" id="IPR008969">
    <property type="entry name" value="CarboxyPept-like_regulatory"/>
</dbReference>
<dbReference type="Gene3D" id="2.60.40.1120">
    <property type="entry name" value="Carboxypeptidase-like, regulatory domain"/>
    <property type="match status" value="1"/>
</dbReference>
<sequence length="903" mass="102376">MKKHLSVFLFLFLMINAFAQKTVSGVVKNNEGERVPSASVTVEEPGKDAIIAYAISNSKGEYTVTFTSSAANVDVKIKAFNHKATTQQIKNDTQTYNFNLQTEATEIEEVKLKTRIITKKGDTIEYNLKEFENKNDRTLADVLAKIPGVEVNKDGSVLYQGEPLIKFYVNGKDIMEGGYGIINKALPKDAVASVQVLENHQPVKILEDKVPSDQAAFNIKLKKQVTMTGRAEIGAGTNIGESALGDDALFNAKVTPMFFGQKNQWVVNYKANNVGDPVENEGNLFSFGSRFEGTRRSNAQNSWLDVEKASTPNLPISRYLFNRVHYFSANVLTTPFKNKEWELKASGSYTNNDVERASYTERFDKLFNQTSTFERDNRFFTNKAKGELIFTKNAKLGFFKNVTTFNQYWNADRANVNLFDGAKNERKFSEQALESPSTSFQNSLSTIIPWKSKLLNLQSFISYQNDDQTLRSSPGNYLFFPGTIPSQNLFENAEKINQYFNIETFEANHSATMGFTYKKWTITPEIGYNFLTNDVYSQLTQISAGNQFGYGPAFNNDLKFRQSVPYANLGLNYKNENWSASIRLPANFTNITAEDPLRNLNQDFSKTTFEPSGFVQYSFASFFKTSVFGNVNYRFADVNNLYAGYILGNPTNISSNDFTNPVSENLSKSAGGRLEYRNPLNNLFFNVNYNYSNTKNNLISDFTGDGTGFGVLKFVERDNEFVSNSQNVEVGKYFPKYKSNVSVSFRNSDSTSELARLGDFYDNDSSSQNLGFKLNNSFFSWMSFDYNFTMGWSTNESIFASTSNESFNHNLNLIFYPIENHSIALNWDQINSSLAGQTYKNAFYDLTYQFAWSKKNIDFELKWLNIANKNLFERIDDGAFSTSISRIQIRPSQIMATVKFNFK</sequence>
<keyword evidence="3" id="KW-1185">Reference proteome</keyword>
<organism evidence="2 3">
    <name type="scientific">Frigoriflavimonas asaccharolytica</name>
    <dbReference type="NCBI Taxonomy" id="2735899"/>
    <lineage>
        <taxon>Bacteria</taxon>
        <taxon>Pseudomonadati</taxon>
        <taxon>Bacteroidota</taxon>
        <taxon>Flavobacteriia</taxon>
        <taxon>Flavobacteriales</taxon>
        <taxon>Weeksellaceae</taxon>
        <taxon>Frigoriflavimonas</taxon>
    </lineage>
</organism>
<proteinExistence type="predicted"/>
<name>A0A8J8K9N7_9FLAO</name>